<accession>A0A1V9XWI5</accession>
<reference evidence="2 3" key="1">
    <citation type="journal article" date="2017" name="Gigascience">
        <title>Draft genome of the honey bee ectoparasitic mite, Tropilaelaps mercedesae, is shaped by the parasitic life history.</title>
        <authorList>
            <person name="Dong X."/>
            <person name="Armstrong S.D."/>
            <person name="Xia D."/>
            <person name="Makepeace B.L."/>
            <person name="Darby A.C."/>
            <person name="Kadowaki T."/>
        </authorList>
    </citation>
    <scope>NUCLEOTIDE SEQUENCE [LARGE SCALE GENOMIC DNA]</scope>
    <source>
        <strain evidence="2">Wuxi-XJTLU</strain>
    </source>
</reference>
<evidence type="ECO:0000313" key="3">
    <source>
        <dbReference type="Proteomes" id="UP000192247"/>
    </source>
</evidence>
<protein>
    <submittedName>
        <fullName evidence="2">Uncharacterized protein</fullName>
    </submittedName>
</protein>
<organism evidence="2 3">
    <name type="scientific">Tropilaelaps mercedesae</name>
    <dbReference type="NCBI Taxonomy" id="418985"/>
    <lineage>
        <taxon>Eukaryota</taxon>
        <taxon>Metazoa</taxon>
        <taxon>Ecdysozoa</taxon>
        <taxon>Arthropoda</taxon>
        <taxon>Chelicerata</taxon>
        <taxon>Arachnida</taxon>
        <taxon>Acari</taxon>
        <taxon>Parasitiformes</taxon>
        <taxon>Mesostigmata</taxon>
        <taxon>Gamasina</taxon>
        <taxon>Dermanyssoidea</taxon>
        <taxon>Laelapidae</taxon>
        <taxon>Tropilaelaps</taxon>
    </lineage>
</organism>
<dbReference type="EMBL" id="MNPL01003058">
    <property type="protein sequence ID" value="OQR77792.1"/>
    <property type="molecule type" value="Genomic_DNA"/>
</dbReference>
<dbReference type="AlphaFoldDB" id="A0A1V9XWI5"/>
<dbReference type="InParanoid" id="A0A1V9XWI5"/>
<evidence type="ECO:0000313" key="2">
    <source>
        <dbReference type="EMBL" id="OQR77792.1"/>
    </source>
</evidence>
<comment type="caution">
    <text evidence="2">The sequence shown here is derived from an EMBL/GenBank/DDBJ whole genome shotgun (WGS) entry which is preliminary data.</text>
</comment>
<dbReference type="Proteomes" id="UP000192247">
    <property type="component" value="Unassembled WGS sequence"/>
</dbReference>
<feature type="region of interest" description="Disordered" evidence="1">
    <location>
        <begin position="1"/>
        <end position="25"/>
    </location>
</feature>
<evidence type="ECO:0000256" key="1">
    <source>
        <dbReference type="SAM" id="MobiDB-lite"/>
    </source>
</evidence>
<name>A0A1V9XWI5_9ACAR</name>
<proteinExistence type="predicted"/>
<sequence length="195" mass="21706">MHRRLGPRSPKKEERNDMSNDSCSVGVQPLSALQEYQKRSRILKNPAGKPNFAGLVLPKPSSCKDALKFSSCKHARCRACARSSPLLTTASYLPSEFGATSPSLHSPDPIAPWCGSTPRRMESWIRRHATKVHKMYKTTGSGVRVKARKTRLLRQSRAINRRRVRHGKAPATQSSWVLFTVAGFICRVATTAKPL</sequence>
<gene>
    <name evidence="2" type="ORF">BIW11_06837</name>
</gene>
<keyword evidence="3" id="KW-1185">Reference proteome</keyword>